<protein>
    <recommendedName>
        <fullName evidence="6">DUF2721 domain-containing protein</fullName>
    </recommendedName>
</protein>
<evidence type="ECO:0000313" key="3">
    <source>
        <dbReference type="EMBL" id="MEX6463164.1"/>
    </source>
</evidence>
<feature type="transmembrane region" description="Helical" evidence="1">
    <location>
        <begin position="105"/>
        <end position="126"/>
    </location>
</feature>
<keyword evidence="1" id="KW-0472">Membrane</keyword>
<evidence type="ECO:0000256" key="1">
    <source>
        <dbReference type="SAM" id="Phobius"/>
    </source>
</evidence>
<keyword evidence="1" id="KW-1133">Transmembrane helix</keyword>
<reference evidence="2" key="1">
    <citation type="submission" date="2022-04" db="EMBL/GenBank/DDBJ databases">
        <title>Human microbiome associated bacterial genomes.</title>
        <authorList>
            <person name="Sandstrom S."/>
            <person name="Salamzade R."/>
            <person name="Kalan L.R."/>
        </authorList>
    </citation>
    <scope>NUCLEOTIDE SEQUENCE</scope>
    <source>
        <strain evidence="2">P3-SID1762</strain>
    </source>
</reference>
<accession>A0AAW5Q8L3</accession>
<dbReference type="EMBL" id="JBFTEZ010000002">
    <property type="protein sequence ID" value="MEX6463164.1"/>
    <property type="molecule type" value="Genomic_DNA"/>
</dbReference>
<dbReference type="Proteomes" id="UP001206890">
    <property type="component" value="Unassembled WGS sequence"/>
</dbReference>
<keyword evidence="5" id="KW-1185">Reference proteome</keyword>
<organism evidence="2 4">
    <name type="scientific">Dietzia cinnamea</name>
    <dbReference type="NCBI Taxonomy" id="321318"/>
    <lineage>
        <taxon>Bacteria</taxon>
        <taxon>Bacillati</taxon>
        <taxon>Actinomycetota</taxon>
        <taxon>Actinomycetes</taxon>
        <taxon>Mycobacteriales</taxon>
        <taxon>Dietziaceae</taxon>
        <taxon>Dietzia</taxon>
    </lineage>
</organism>
<gene>
    <name evidence="3" type="ORF">AB6N35_02165</name>
    <name evidence="2" type="ORF">M3D93_13325</name>
</gene>
<keyword evidence="1" id="KW-0812">Transmembrane</keyword>
<comment type="caution">
    <text evidence="2">The sequence shown here is derived from an EMBL/GenBank/DDBJ whole genome shotgun (WGS) entry which is preliminary data.</text>
</comment>
<sequence length="199" mass="21693">MTSIPESLLVAIPALVGALITASVGRERFSQKIDRLSAALERVSGRAHLEAELESLSAEAVARYRAAQAVRFLTILGTFSAFYTMLLSTVYIVSPLVGRETGPAVLVLTNVFFVGAIVMFFVSWILKQEIMKVYISRKPGIKSRAPGGIARFLMRTSIIEEELAWLDRAHARRSVGSASAGVGERTVEIPTSEEASRDH</sequence>
<dbReference type="AlphaFoldDB" id="A0AAW5Q8L3"/>
<reference evidence="3" key="3">
    <citation type="submission" date="2024-07" db="EMBL/GenBank/DDBJ databases">
        <authorList>
            <person name="Wildschutte H."/>
        </authorList>
    </citation>
    <scope>NUCLEOTIDE SEQUENCE</scope>
    <source>
        <strain evidence="3">N60</strain>
    </source>
</reference>
<evidence type="ECO:0000313" key="4">
    <source>
        <dbReference type="Proteomes" id="UP001206890"/>
    </source>
</evidence>
<feature type="transmembrane region" description="Helical" evidence="1">
    <location>
        <begin position="72"/>
        <end position="93"/>
    </location>
</feature>
<evidence type="ECO:0000313" key="5">
    <source>
        <dbReference type="Proteomes" id="UP001560293"/>
    </source>
</evidence>
<dbReference type="EMBL" id="JALXTC010000073">
    <property type="protein sequence ID" value="MCT2118715.1"/>
    <property type="molecule type" value="Genomic_DNA"/>
</dbReference>
<reference evidence="5" key="2">
    <citation type="submission" date="2024-07" db="EMBL/GenBank/DDBJ databases">
        <title>Pseudomonas strain that inhibits Aeromonas fish pathogens.</title>
        <authorList>
            <person name="Wildschutte H."/>
        </authorList>
    </citation>
    <scope>NUCLEOTIDE SEQUENCE [LARGE SCALE GENOMIC DNA]</scope>
    <source>
        <strain evidence="5">n60</strain>
    </source>
</reference>
<dbReference type="GeneID" id="36309623"/>
<evidence type="ECO:0008006" key="6">
    <source>
        <dbReference type="Google" id="ProtNLM"/>
    </source>
</evidence>
<name>A0AAW5Q8L3_9ACTN</name>
<dbReference type="RefSeq" id="WP_069389415.1">
    <property type="nucleotide sequence ID" value="NZ_JALXRO010000029.1"/>
</dbReference>
<proteinExistence type="predicted"/>
<evidence type="ECO:0000313" key="2">
    <source>
        <dbReference type="EMBL" id="MCT2118715.1"/>
    </source>
</evidence>
<feature type="transmembrane region" description="Helical" evidence="1">
    <location>
        <begin position="6"/>
        <end position="25"/>
    </location>
</feature>
<dbReference type="Proteomes" id="UP001560293">
    <property type="component" value="Unassembled WGS sequence"/>
</dbReference>